<dbReference type="OrthoDB" id="669636at2"/>
<feature type="compositionally biased region" description="Basic and acidic residues" evidence="1">
    <location>
        <begin position="206"/>
        <end position="218"/>
    </location>
</feature>
<name>A0A327Q1S4_9BACT</name>
<accession>A0A327Q1S4</accession>
<dbReference type="EMBL" id="QLLL01000014">
    <property type="protein sequence ID" value="RAI97671.1"/>
    <property type="molecule type" value="Genomic_DNA"/>
</dbReference>
<evidence type="ECO:0000256" key="1">
    <source>
        <dbReference type="SAM" id="MobiDB-lite"/>
    </source>
</evidence>
<dbReference type="Gene3D" id="3.40.50.10610">
    <property type="entry name" value="ABC-type transport auxiliary lipoprotein component"/>
    <property type="match status" value="1"/>
</dbReference>
<keyword evidence="2" id="KW-0732">Signal</keyword>
<organism evidence="3 4">
    <name type="scientific">Chitinophaga skermanii</name>
    <dbReference type="NCBI Taxonomy" id="331697"/>
    <lineage>
        <taxon>Bacteria</taxon>
        <taxon>Pseudomonadati</taxon>
        <taxon>Bacteroidota</taxon>
        <taxon>Chitinophagia</taxon>
        <taxon>Chitinophagales</taxon>
        <taxon>Chitinophagaceae</taxon>
        <taxon>Chitinophaga</taxon>
    </lineage>
</organism>
<dbReference type="RefSeq" id="WP_148707456.1">
    <property type="nucleotide sequence ID" value="NZ_QLLL01000014.1"/>
</dbReference>
<keyword evidence="4" id="KW-1185">Reference proteome</keyword>
<feature type="chain" id="PRO_5016372534" evidence="2">
    <location>
        <begin position="21"/>
        <end position="277"/>
    </location>
</feature>
<proteinExistence type="predicted"/>
<feature type="signal peptide" evidence="2">
    <location>
        <begin position="1"/>
        <end position="20"/>
    </location>
</feature>
<comment type="caution">
    <text evidence="3">The sequence shown here is derived from an EMBL/GenBank/DDBJ whole genome shotgun (WGS) entry which is preliminary data.</text>
</comment>
<feature type="region of interest" description="Disordered" evidence="1">
    <location>
        <begin position="200"/>
        <end position="226"/>
    </location>
</feature>
<evidence type="ECO:0000256" key="2">
    <source>
        <dbReference type="SAM" id="SignalP"/>
    </source>
</evidence>
<evidence type="ECO:0000313" key="4">
    <source>
        <dbReference type="Proteomes" id="UP000249547"/>
    </source>
</evidence>
<sequence length="277" mass="30681">MKLFLSQLLLCLVLSTTMFAQTAPVKYDVIQKTNGEEMKGKVMEMNDTEVKFTYAGETLLYTIKKSDIQKITFGSGRVEVINAPTSTPATDPTTPALPATPNVDPRNRVAILPFTVIHDGQDAPQDVSFQIQSEAYHFLNKHAGVYTLVDPRTVNVALNKAGITKATFMNYSMDEIANALGVEYVVIGTVSVNRTSATTYGSSTYNDKENKDKNKKSGSESTYATSTQNYSSKTEISIYNNKGQTISNQNRNSMLNTQDAYHSTLEYLLKRCPLYTK</sequence>
<reference evidence="3 4" key="1">
    <citation type="submission" date="2018-06" db="EMBL/GenBank/DDBJ databases">
        <title>Genomic Encyclopedia of Archaeal and Bacterial Type Strains, Phase II (KMG-II): from individual species to whole genera.</title>
        <authorList>
            <person name="Goeker M."/>
        </authorList>
    </citation>
    <scope>NUCLEOTIDE SEQUENCE [LARGE SCALE GENOMIC DNA]</scope>
    <source>
        <strain evidence="3 4">DSM 23857</strain>
    </source>
</reference>
<evidence type="ECO:0000313" key="3">
    <source>
        <dbReference type="EMBL" id="RAI97671.1"/>
    </source>
</evidence>
<protein>
    <submittedName>
        <fullName evidence="3">Uncharacterized protein</fullName>
    </submittedName>
</protein>
<dbReference type="Proteomes" id="UP000249547">
    <property type="component" value="Unassembled WGS sequence"/>
</dbReference>
<gene>
    <name evidence="3" type="ORF">LX64_04974</name>
</gene>
<dbReference type="AlphaFoldDB" id="A0A327Q1S4"/>